<evidence type="ECO:0000313" key="3">
    <source>
        <dbReference type="Proteomes" id="UP000293562"/>
    </source>
</evidence>
<feature type="transmembrane region" description="Helical" evidence="1">
    <location>
        <begin position="156"/>
        <end position="174"/>
    </location>
</feature>
<dbReference type="InterPro" id="IPR056918">
    <property type="entry name" value="8xMP"/>
</dbReference>
<feature type="transmembrane region" description="Helical" evidence="1">
    <location>
        <begin position="189"/>
        <end position="207"/>
    </location>
</feature>
<dbReference type="RefSeq" id="WP_130308708.1">
    <property type="nucleotide sequence ID" value="NZ_SHKN01000009.1"/>
</dbReference>
<feature type="transmembrane region" description="Helical" evidence="1">
    <location>
        <begin position="94"/>
        <end position="112"/>
    </location>
</feature>
<dbReference type="Proteomes" id="UP000293562">
    <property type="component" value="Unassembled WGS sequence"/>
</dbReference>
<reference evidence="2 3" key="1">
    <citation type="submission" date="2019-02" db="EMBL/GenBank/DDBJ databases">
        <title>Genomic Encyclopedia of Type Strains, Phase IV (KMG-IV): sequencing the most valuable type-strain genomes for metagenomic binning, comparative biology and taxonomic classification.</title>
        <authorList>
            <person name="Goeker M."/>
        </authorList>
    </citation>
    <scope>NUCLEOTIDE SEQUENCE [LARGE SCALE GENOMIC DNA]</scope>
    <source>
        <strain evidence="2 3">DSM 28825</strain>
    </source>
</reference>
<evidence type="ECO:0000256" key="1">
    <source>
        <dbReference type="SAM" id="Phobius"/>
    </source>
</evidence>
<feature type="transmembrane region" description="Helical" evidence="1">
    <location>
        <begin position="65"/>
        <end position="82"/>
    </location>
</feature>
<evidence type="ECO:0000313" key="2">
    <source>
        <dbReference type="EMBL" id="RZT91028.1"/>
    </source>
</evidence>
<gene>
    <name evidence="2" type="ORF">EV201_3368</name>
</gene>
<accession>A0A4Q7V8U8</accession>
<protein>
    <submittedName>
        <fullName evidence="2">Uncharacterized protein</fullName>
    </submittedName>
</protein>
<keyword evidence="3" id="KW-1185">Reference proteome</keyword>
<name>A0A4Q7V8U8_9BACT</name>
<organism evidence="2 3">
    <name type="scientific">Ancylomarina subtilis</name>
    <dbReference type="NCBI Taxonomy" id="1639035"/>
    <lineage>
        <taxon>Bacteria</taxon>
        <taxon>Pseudomonadati</taxon>
        <taxon>Bacteroidota</taxon>
        <taxon>Bacteroidia</taxon>
        <taxon>Marinilabiliales</taxon>
        <taxon>Marinifilaceae</taxon>
        <taxon>Ancylomarina</taxon>
    </lineage>
</organism>
<dbReference type="Pfam" id="PF24838">
    <property type="entry name" value="8xMP"/>
    <property type="match status" value="1"/>
</dbReference>
<keyword evidence="1" id="KW-0812">Transmembrane</keyword>
<proteinExistence type="predicted"/>
<keyword evidence="1" id="KW-0472">Membrane</keyword>
<keyword evidence="1" id="KW-1133">Transmembrane helix</keyword>
<dbReference type="OrthoDB" id="9153185at2"/>
<dbReference type="EMBL" id="SHKN01000009">
    <property type="protein sequence ID" value="RZT91028.1"/>
    <property type="molecule type" value="Genomic_DNA"/>
</dbReference>
<dbReference type="AlphaFoldDB" id="A0A4Q7V8U8"/>
<sequence length="228" mass="26746">MNLIELFKSIGTFFYSSKESELRDFSEEEYIQTFVANKKLEELKETYQKAWEAKNFEIENYWKRANYFWAFQVASFAGYFAVLSSKSYEKTPQILFFVVCIGFISALAWVFINIGSKTWQRHWENHVDMLEDKVTGPLYKIVTANKTYSVSKINDIVSRFFAVIWIILGIQYFANHLTFKWSGITNVDYLILLSSIATIYFAGAMIFGHGRGRFGSRDVKFYKRKPQD</sequence>
<comment type="caution">
    <text evidence="2">The sequence shown here is derived from an EMBL/GenBank/DDBJ whole genome shotgun (WGS) entry which is preliminary data.</text>
</comment>